<evidence type="ECO:0000256" key="1">
    <source>
        <dbReference type="SAM" id="SignalP"/>
    </source>
</evidence>
<keyword evidence="1" id="KW-0732">Signal</keyword>
<accession>A0AAF0BM74</accession>
<dbReference type="AlphaFoldDB" id="A0AAF0BM74"/>
<dbReference type="Proteomes" id="UP001217500">
    <property type="component" value="Chromosome"/>
</dbReference>
<dbReference type="Gene3D" id="3.40.1260.10">
    <property type="entry name" value="DsrEFH-like"/>
    <property type="match status" value="1"/>
</dbReference>
<dbReference type="KEGG" id="gso:PH603_00140"/>
<protein>
    <submittedName>
        <fullName evidence="2">DsrE family protein</fullName>
    </submittedName>
</protein>
<proteinExistence type="predicted"/>
<sequence>MKHALYALTALLAIAGPASAIEGFKAGPVIPDFGPIADNLKPDVATPKDQDYRVSFDIADGATPGEKSRQIETLARFINMMVDAGVPKERLHVAAVFHGGATVDVAKDDYYTANKQAANGNAALIAALVEAGAEIYVCGQSATRYGVTNTDLLPGVKMALSAITAHAMLANQGFRTNPF</sequence>
<dbReference type="InterPro" id="IPR027396">
    <property type="entry name" value="DsrEFH-like"/>
</dbReference>
<dbReference type="PANTHER" id="PTHR37691">
    <property type="entry name" value="BLR3518 PROTEIN"/>
    <property type="match status" value="1"/>
</dbReference>
<dbReference type="EMBL" id="CP116805">
    <property type="protein sequence ID" value="WCL54165.1"/>
    <property type="molecule type" value="Genomic_DNA"/>
</dbReference>
<name>A0AAF0BM74_9PROT</name>
<dbReference type="InterPro" id="IPR003787">
    <property type="entry name" value="Sulphur_relay_DsrE/F-like"/>
</dbReference>
<feature type="chain" id="PRO_5042006765" evidence="1">
    <location>
        <begin position="21"/>
        <end position="179"/>
    </location>
</feature>
<dbReference type="SUPFAM" id="SSF75169">
    <property type="entry name" value="DsrEFH-like"/>
    <property type="match status" value="1"/>
</dbReference>
<dbReference type="Pfam" id="PF02635">
    <property type="entry name" value="DsrE"/>
    <property type="match status" value="1"/>
</dbReference>
<organism evidence="2 3">
    <name type="scientific">Gimibacter soli</name>
    <dbReference type="NCBI Taxonomy" id="3024400"/>
    <lineage>
        <taxon>Bacteria</taxon>
        <taxon>Pseudomonadati</taxon>
        <taxon>Pseudomonadota</taxon>
        <taxon>Alphaproteobacteria</taxon>
        <taxon>Kordiimonadales</taxon>
        <taxon>Temperatibacteraceae</taxon>
        <taxon>Gimibacter</taxon>
    </lineage>
</organism>
<keyword evidence="3" id="KW-1185">Reference proteome</keyword>
<evidence type="ECO:0000313" key="3">
    <source>
        <dbReference type="Proteomes" id="UP001217500"/>
    </source>
</evidence>
<feature type="signal peptide" evidence="1">
    <location>
        <begin position="1"/>
        <end position="20"/>
    </location>
</feature>
<gene>
    <name evidence="2" type="ORF">PH603_00140</name>
</gene>
<dbReference type="PANTHER" id="PTHR37691:SF1">
    <property type="entry name" value="BLR3518 PROTEIN"/>
    <property type="match status" value="1"/>
</dbReference>
<dbReference type="RefSeq" id="WP_289503884.1">
    <property type="nucleotide sequence ID" value="NZ_CP116805.1"/>
</dbReference>
<evidence type="ECO:0000313" key="2">
    <source>
        <dbReference type="EMBL" id="WCL54165.1"/>
    </source>
</evidence>
<reference evidence="2" key="1">
    <citation type="submission" date="2023-01" db="EMBL/GenBank/DDBJ databases">
        <title>The genome sequence of Kordiimonadaceae bacterium 6D33.</title>
        <authorList>
            <person name="Liu Y."/>
        </authorList>
    </citation>
    <scope>NUCLEOTIDE SEQUENCE</scope>
    <source>
        <strain evidence="2">6D33</strain>
    </source>
</reference>